<keyword evidence="1" id="KW-1185">Reference proteome</keyword>
<gene>
    <name evidence="2" type="primary">LOC137496359</name>
</gene>
<organism evidence="1 2">
    <name type="scientific">Danio rerio</name>
    <name type="common">Zebrafish</name>
    <name type="synonym">Brachydanio rerio</name>
    <dbReference type="NCBI Taxonomy" id="7955"/>
    <lineage>
        <taxon>Eukaryota</taxon>
        <taxon>Metazoa</taxon>
        <taxon>Chordata</taxon>
        <taxon>Craniata</taxon>
        <taxon>Vertebrata</taxon>
        <taxon>Euteleostomi</taxon>
        <taxon>Actinopterygii</taxon>
        <taxon>Neopterygii</taxon>
        <taxon>Teleostei</taxon>
        <taxon>Ostariophysi</taxon>
        <taxon>Cypriniformes</taxon>
        <taxon>Danionidae</taxon>
        <taxon>Danioninae</taxon>
        <taxon>Danio</taxon>
    </lineage>
</organism>
<sequence>MTRDNQVTEMGDGQIPHIQYEHDGTFLQEQQIELLCLRMDRFSMSPSPLNSRLWPLKIWKQSLIQRSLLLQMQQ</sequence>
<protein>
    <submittedName>
        <fullName evidence="2">Uncharacterized protein isoform X3</fullName>
    </submittedName>
</protein>
<evidence type="ECO:0000313" key="2">
    <source>
        <dbReference type="RefSeq" id="XP_073766516.1"/>
    </source>
</evidence>
<evidence type="ECO:0000313" key="1">
    <source>
        <dbReference type="Proteomes" id="UP000000437"/>
    </source>
</evidence>
<dbReference type="Proteomes" id="UP000000437">
    <property type="component" value="Chromosome 8"/>
</dbReference>
<name>A0AC58G9V3_DANRE</name>
<dbReference type="RefSeq" id="XP_073766516.1">
    <property type="nucleotide sequence ID" value="XM_073910415.1"/>
</dbReference>
<proteinExistence type="predicted"/>
<reference evidence="2" key="1">
    <citation type="submission" date="2025-08" db="UniProtKB">
        <authorList>
            <consortium name="RefSeq"/>
        </authorList>
    </citation>
    <scope>IDENTIFICATION</scope>
    <source>
        <strain evidence="2">Tuebingen</strain>
        <tissue evidence="2">Fibroblasts and whole tissue</tissue>
    </source>
</reference>
<accession>A0AC58G9V3</accession>